<keyword evidence="3" id="KW-0804">Transcription</keyword>
<proteinExistence type="predicted"/>
<accession>A0A9X3A0Y2</accession>
<dbReference type="PROSITE" id="PS51118">
    <property type="entry name" value="HTH_HXLR"/>
    <property type="match status" value="1"/>
</dbReference>
<dbReference type="PANTHER" id="PTHR33204">
    <property type="entry name" value="TRANSCRIPTIONAL REGULATOR, MARR FAMILY"/>
    <property type="match status" value="1"/>
</dbReference>
<sequence>MATPKMLDSTCSIARSLGVLGERWTFLILRDALSGSTRFAQFKDSLGIAPDVLTARLATLVEYGVMTREPYQEPGSRPRDAYHLTDAGRELKLVIGALQQWGDRHVPHENGPTIERRVRDSDRPAHVGFVDESGREVGTEDVAFLRTAAYPA</sequence>
<evidence type="ECO:0000259" key="4">
    <source>
        <dbReference type="PROSITE" id="PS51118"/>
    </source>
</evidence>
<dbReference type="InterPro" id="IPR002577">
    <property type="entry name" value="HTH_HxlR"/>
</dbReference>
<keyword evidence="6" id="KW-1185">Reference proteome</keyword>
<evidence type="ECO:0000313" key="5">
    <source>
        <dbReference type="EMBL" id="MCS7477418.1"/>
    </source>
</evidence>
<evidence type="ECO:0000256" key="2">
    <source>
        <dbReference type="ARBA" id="ARBA00023125"/>
    </source>
</evidence>
<evidence type="ECO:0000256" key="1">
    <source>
        <dbReference type="ARBA" id="ARBA00023015"/>
    </source>
</evidence>
<keyword evidence="1" id="KW-0805">Transcription regulation</keyword>
<dbReference type="Proteomes" id="UP001141259">
    <property type="component" value="Unassembled WGS sequence"/>
</dbReference>
<organism evidence="5 6">
    <name type="scientific">Umezawaea endophytica</name>
    <dbReference type="NCBI Taxonomy" id="1654476"/>
    <lineage>
        <taxon>Bacteria</taxon>
        <taxon>Bacillati</taxon>
        <taxon>Actinomycetota</taxon>
        <taxon>Actinomycetes</taxon>
        <taxon>Pseudonocardiales</taxon>
        <taxon>Pseudonocardiaceae</taxon>
        <taxon>Umezawaea</taxon>
    </lineage>
</organism>
<protein>
    <submittedName>
        <fullName evidence="5">Helix-turn-helix transcriptional regulator</fullName>
    </submittedName>
</protein>
<dbReference type="GO" id="GO:0003677">
    <property type="term" value="F:DNA binding"/>
    <property type="evidence" value="ECO:0007669"/>
    <property type="project" value="UniProtKB-KW"/>
</dbReference>
<dbReference type="Gene3D" id="1.10.10.10">
    <property type="entry name" value="Winged helix-like DNA-binding domain superfamily/Winged helix DNA-binding domain"/>
    <property type="match status" value="1"/>
</dbReference>
<dbReference type="Pfam" id="PF01638">
    <property type="entry name" value="HxlR"/>
    <property type="match status" value="1"/>
</dbReference>
<evidence type="ECO:0000313" key="6">
    <source>
        <dbReference type="Proteomes" id="UP001141259"/>
    </source>
</evidence>
<reference evidence="5" key="1">
    <citation type="submission" date="2022-08" db="EMBL/GenBank/DDBJ databases">
        <authorList>
            <person name="Tistechok S."/>
            <person name="Samborskyy M."/>
            <person name="Roman I."/>
        </authorList>
    </citation>
    <scope>NUCLEOTIDE SEQUENCE</scope>
    <source>
        <strain evidence="5">DSM 103496</strain>
    </source>
</reference>
<name>A0A9X3A0Y2_9PSEU</name>
<comment type="caution">
    <text evidence="5">The sequence shown here is derived from an EMBL/GenBank/DDBJ whole genome shotgun (WGS) entry which is preliminary data.</text>
</comment>
<dbReference type="SUPFAM" id="SSF46785">
    <property type="entry name" value="Winged helix' DNA-binding domain"/>
    <property type="match status" value="1"/>
</dbReference>
<dbReference type="RefSeq" id="WP_259622923.1">
    <property type="nucleotide sequence ID" value="NZ_JANYMP010000004.1"/>
</dbReference>
<dbReference type="AlphaFoldDB" id="A0A9X3A0Y2"/>
<feature type="domain" description="HTH hxlR-type" evidence="4">
    <location>
        <begin position="11"/>
        <end position="110"/>
    </location>
</feature>
<dbReference type="EMBL" id="JANYMP010000004">
    <property type="protein sequence ID" value="MCS7477418.1"/>
    <property type="molecule type" value="Genomic_DNA"/>
</dbReference>
<evidence type="ECO:0000256" key="3">
    <source>
        <dbReference type="ARBA" id="ARBA00023163"/>
    </source>
</evidence>
<dbReference type="PANTHER" id="PTHR33204:SF18">
    <property type="entry name" value="TRANSCRIPTIONAL REGULATORY PROTEIN"/>
    <property type="match status" value="1"/>
</dbReference>
<dbReference type="InterPro" id="IPR036388">
    <property type="entry name" value="WH-like_DNA-bd_sf"/>
</dbReference>
<keyword evidence="2" id="KW-0238">DNA-binding</keyword>
<gene>
    <name evidence="5" type="ORF">NZH93_11190</name>
</gene>
<dbReference type="InterPro" id="IPR036390">
    <property type="entry name" value="WH_DNA-bd_sf"/>
</dbReference>